<dbReference type="InParanoid" id="D8QQ75"/>
<dbReference type="EMBL" id="GL377565">
    <property type="protein sequence ID" value="EFJ37742.1"/>
    <property type="molecule type" value="Genomic_DNA"/>
</dbReference>
<keyword evidence="1" id="KW-0863">Zinc-finger</keyword>
<dbReference type="STRING" id="88036.D8QQ75"/>
<dbReference type="InterPro" id="IPR044288">
    <property type="entry name" value="ZNF598/HEL2"/>
</dbReference>
<protein>
    <recommendedName>
        <fullName evidence="2">RING-type domain-containing protein</fullName>
    </recommendedName>
</protein>
<evidence type="ECO:0000313" key="4">
    <source>
        <dbReference type="Proteomes" id="UP000001514"/>
    </source>
</evidence>
<dbReference type="GO" id="GO:0061630">
    <property type="term" value="F:ubiquitin protein ligase activity"/>
    <property type="evidence" value="ECO:0007669"/>
    <property type="project" value="InterPro"/>
</dbReference>
<dbReference type="HOGENOM" id="CLU_098824_1_0_1"/>
<proteinExistence type="predicted"/>
<dbReference type="PROSITE" id="PS50089">
    <property type="entry name" value="ZF_RING_2"/>
    <property type="match status" value="1"/>
</dbReference>
<dbReference type="eggNOG" id="KOG2231">
    <property type="taxonomic scope" value="Eukaryota"/>
</dbReference>
<dbReference type="GO" id="GO:0072344">
    <property type="term" value="P:rescue of stalled ribosome"/>
    <property type="evidence" value="ECO:0007669"/>
    <property type="project" value="InterPro"/>
</dbReference>
<feature type="non-terminal residue" evidence="3">
    <location>
        <position position="1"/>
    </location>
</feature>
<dbReference type="Pfam" id="PF25447">
    <property type="entry name" value="RING_ZNF598"/>
    <property type="match status" value="1"/>
</dbReference>
<organism evidence="4">
    <name type="scientific">Selaginella moellendorffii</name>
    <name type="common">Spikemoss</name>
    <dbReference type="NCBI Taxonomy" id="88036"/>
    <lineage>
        <taxon>Eukaryota</taxon>
        <taxon>Viridiplantae</taxon>
        <taxon>Streptophyta</taxon>
        <taxon>Embryophyta</taxon>
        <taxon>Tracheophyta</taxon>
        <taxon>Lycopodiopsida</taxon>
        <taxon>Selaginellales</taxon>
        <taxon>Selaginellaceae</taxon>
        <taxon>Selaginella</taxon>
    </lineage>
</organism>
<gene>
    <name evidence="3" type="ORF">SELMODRAFT_38409</name>
</gene>
<keyword evidence="4" id="KW-1185">Reference proteome</keyword>
<keyword evidence="1" id="KW-0862">Zinc</keyword>
<dbReference type="PANTHER" id="PTHR22938">
    <property type="entry name" value="ZINC FINGER PROTEIN 598"/>
    <property type="match status" value="1"/>
</dbReference>
<feature type="domain" description="RING-type" evidence="2">
    <location>
        <begin position="9"/>
        <end position="50"/>
    </location>
</feature>
<accession>D8QQ75</accession>
<reference evidence="3 4" key="1">
    <citation type="journal article" date="2011" name="Science">
        <title>The Selaginella genome identifies genetic changes associated with the evolution of vascular plants.</title>
        <authorList>
            <person name="Banks J.A."/>
            <person name="Nishiyama T."/>
            <person name="Hasebe M."/>
            <person name="Bowman J.L."/>
            <person name="Gribskov M."/>
            <person name="dePamphilis C."/>
            <person name="Albert V.A."/>
            <person name="Aono N."/>
            <person name="Aoyama T."/>
            <person name="Ambrose B.A."/>
            <person name="Ashton N.W."/>
            <person name="Axtell M.J."/>
            <person name="Barker E."/>
            <person name="Barker M.S."/>
            <person name="Bennetzen J.L."/>
            <person name="Bonawitz N.D."/>
            <person name="Chapple C."/>
            <person name="Cheng C."/>
            <person name="Correa L.G."/>
            <person name="Dacre M."/>
            <person name="DeBarry J."/>
            <person name="Dreyer I."/>
            <person name="Elias M."/>
            <person name="Engstrom E.M."/>
            <person name="Estelle M."/>
            <person name="Feng L."/>
            <person name="Finet C."/>
            <person name="Floyd S.K."/>
            <person name="Frommer W.B."/>
            <person name="Fujita T."/>
            <person name="Gramzow L."/>
            <person name="Gutensohn M."/>
            <person name="Harholt J."/>
            <person name="Hattori M."/>
            <person name="Heyl A."/>
            <person name="Hirai T."/>
            <person name="Hiwatashi Y."/>
            <person name="Ishikawa M."/>
            <person name="Iwata M."/>
            <person name="Karol K.G."/>
            <person name="Koehler B."/>
            <person name="Kolukisaoglu U."/>
            <person name="Kubo M."/>
            <person name="Kurata T."/>
            <person name="Lalonde S."/>
            <person name="Li K."/>
            <person name="Li Y."/>
            <person name="Litt A."/>
            <person name="Lyons E."/>
            <person name="Manning G."/>
            <person name="Maruyama T."/>
            <person name="Michael T.P."/>
            <person name="Mikami K."/>
            <person name="Miyazaki S."/>
            <person name="Morinaga S."/>
            <person name="Murata T."/>
            <person name="Mueller-Roeber B."/>
            <person name="Nelson D.R."/>
            <person name="Obara M."/>
            <person name="Oguri Y."/>
            <person name="Olmstead R.G."/>
            <person name="Onodera N."/>
            <person name="Petersen B.L."/>
            <person name="Pils B."/>
            <person name="Prigge M."/>
            <person name="Rensing S.A."/>
            <person name="Riano-Pachon D.M."/>
            <person name="Roberts A.W."/>
            <person name="Sato Y."/>
            <person name="Scheller H.V."/>
            <person name="Schulz B."/>
            <person name="Schulz C."/>
            <person name="Shakirov E.V."/>
            <person name="Shibagaki N."/>
            <person name="Shinohara N."/>
            <person name="Shippen D.E."/>
            <person name="Soerensen I."/>
            <person name="Sotooka R."/>
            <person name="Sugimoto N."/>
            <person name="Sugita M."/>
            <person name="Sumikawa N."/>
            <person name="Tanurdzic M."/>
            <person name="Theissen G."/>
            <person name="Ulvskov P."/>
            <person name="Wakazuki S."/>
            <person name="Weng J.K."/>
            <person name="Willats W.W."/>
            <person name="Wipf D."/>
            <person name="Wolf P.G."/>
            <person name="Yang L."/>
            <person name="Zimmer A.D."/>
            <person name="Zhu Q."/>
            <person name="Mitros T."/>
            <person name="Hellsten U."/>
            <person name="Loque D."/>
            <person name="Otillar R."/>
            <person name="Salamov A."/>
            <person name="Schmutz J."/>
            <person name="Shapiro H."/>
            <person name="Lindquist E."/>
            <person name="Lucas S."/>
            <person name="Rokhsar D."/>
            <person name="Grigoriev I.V."/>
        </authorList>
    </citation>
    <scope>NUCLEOTIDE SEQUENCE [LARGE SCALE GENOMIC DNA]</scope>
</reference>
<evidence type="ECO:0000259" key="2">
    <source>
        <dbReference type="PROSITE" id="PS50089"/>
    </source>
</evidence>
<feature type="non-terminal residue" evidence="3">
    <location>
        <position position="109"/>
    </location>
</feature>
<sequence>TSSEMEDCCAVCAEPLEWIAYGGCGHREVCATCTARLRVVLDDKRCCICKQECPFVFVTKVRFFLWFLLDSELTDSLSTGHQSGNLWFEADIGAYFDDEDEYKRIKAMC</sequence>
<dbReference type="Proteomes" id="UP000001514">
    <property type="component" value="Unassembled WGS sequence"/>
</dbReference>
<evidence type="ECO:0000313" key="3">
    <source>
        <dbReference type="EMBL" id="EFJ37742.1"/>
    </source>
</evidence>
<evidence type="ECO:0000256" key="1">
    <source>
        <dbReference type="PROSITE-ProRule" id="PRU00175"/>
    </source>
</evidence>
<dbReference type="Gramene" id="EFJ37742">
    <property type="protein sequence ID" value="EFJ37742"/>
    <property type="gene ID" value="SELMODRAFT_38409"/>
</dbReference>
<keyword evidence="1" id="KW-0479">Metal-binding</keyword>
<dbReference type="GO" id="GO:0008270">
    <property type="term" value="F:zinc ion binding"/>
    <property type="evidence" value="ECO:0007669"/>
    <property type="project" value="UniProtKB-KW"/>
</dbReference>
<dbReference type="AlphaFoldDB" id="D8QQ75"/>
<dbReference type="PANTHER" id="PTHR22938:SF0">
    <property type="entry name" value="E3 UBIQUITIN-PROTEIN LIGASE ZNF598"/>
    <property type="match status" value="1"/>
</dbReference>
<dbReference type="KEGG" id="smo:SELMODRAFT_38409"/>
<dbReference type="InterPro" id="IPR001841">
    <property type="entry name" value="Znf_RING"/>
</dbReference>
<dbReference type="OMA" id="CINGADI"/>
<name>D8QQ75_SELML</name>